<dbReference type="AlphaFoldDB" id="A0AAW7NFG0"/>
<organism evidence="1 2">
    <name type="scientific">Bacillus cereus</name>
    <dbReference type="NCBI Taxonomy" id="1396"/>
    <lineage>
        <taxon>Bacteria</taxon>
        <taxon>Bacillati</taxon>
        <taxon>Bacillota</taxon>
        <taxon>Bacilli</taxon>
        <taxon>Bacillales</taxon>
        <taxon>Bacillaceae</taxon>
        <taxon>Bacillus</taxon>
        <taxon>Bacillus cereus group</taxon>
    </lineage>
</organism>
<dbReference type="RefSeq" id="WP_255288978.1">
    <property type="nucleotide sequence ID" value="NZ_JAUIQW010000001.1"/>
</dbReference>
<accession>A0AAW7NFG0</accession>
<evidence type="ECO:0000313" key="1">
    <source>
        <dbReference type="EMBL" id="MDN4873654.1"/>
    </source>
</evidence>
<dbReference type="EMBL" id="JAUIQW010000001">
    <property type="protein sequence ID" value="MDN4873654.1"/>
    <property type="molecule type" value="Genomic_DNA"/>
</dbReference>
<reference evidence="1" key="1">
    <citation type="submission" date="2023-07" db="EMBL/GenBank/DDBJ databases">
        <title>Complete genome sequence of Bacillus cereus SRCM126073 isolated from soil.</title>
        <authorList>
            <person name="Yang H.-G."/>
            <person name="Ryu M.-S."/>
            <person name="Ha G.-S."/>
            <person name="Yang H.-J."/>
            <person name="Jeong D.-Y."/>
        </authorList>
    </citation>
    <scope>NUCLEOTIDE SEQUENCE</scope>
    <source>
        <strain evidence="1">SRCM126073</strain>
    </source>
</reference>
<gene>
    <name evidence="1" type="ORF">QYM23_12400</name>
</gene>
<protein>
    <submittedName>
        <fullName evidence="1">Uncharacterized protein</fullName>
    </submittedName>
</protein>
<comment type="caution">
    <text evidence="1">The sequence shown here is derived from an EMBL/GenBank/DDBJ whole genome shotgun (WGS) entry which is preliminary data.</text>
</comment>
<dbReference type="Proteomes" id="UP001175137">
    <property type="component" value="Unassembled WGS sequence"/>
</dbReference>
<sequence length="40" mass="4663">MEDMINQVLLMEKTEGICADNLRDLLKKLSEQDKEQNKTP</sequence>
<evidence type="ECO:0000313" key="2">
    <source>
        <dbReference type="Proteomes" id="UP001175137"/>
    </source>
</evidence>
<name>A0AAW7NFG0_BACCE</name>
<proteinExistence type="predicted"/>